<dbReference type="GO" id="GO:0007018">
    <property type="term" value="P:microtubule-based movement"/>
    <property type="evidence" value="ECO:0007669"/>
    <property type="project" value="InterPro"/>
</dbReference>
<dbReference type="PROSITE" id="PS00018">
    <property type="entry name" value="EF_HAND_1"/>
    <property type="match status" value="1"/>
</dbReference>
<evidence type="ECO:0000256" key="9">
    <source>
        <dbReference type="ARBA" id="ARBA00023069"/>
    </source>
</evidence>
<dbReference type="FunFam" id="3.40.50.300:FF:002141">
    <property type="entry name" value="Dynein heavy chain"/>
    <property type="match status" value="1"/>
</dbReference>
<dbReference type="FunFam" id="3.40.50.300:FF:001145">
    <property type="entry name" value="Putative dynein heavy chain"/>
    <property type="match status" value="1"/>
</dbReference>
<dbReference type="InterPro" id="IPR018247">
    <property type="entry name" value="EF_Hand_1_Ca_BS"/>
</dbReference>
<comment type="similarity">
    <text evidence="2">Belongs to the dynein heavy chain family.</text>
</comment>
<dbReference type="Proteomes" id="UP000593567">
    <property type="component" value="Unassembled WGS sequence"/>
</dbReference>
<dbReference type="InterPro" id="IPR027417">
    <property type="entry name" value="P-loop_NTPase"/>
</dbReference>
<evidence type="ECO:0000256" key="8">
    <source>
        <dbReference type="ARBA" id="ARBA00023054"/>
    </source>
</evidence>
<keyword evidence="5" id="KW-0547">Nucleotide-binding</keyword>
<comment type="subcellular location">
    <subcellularLocation>
        <location evidence="1">Cytoplasm</location>
        <location evidence="1">Cytoskeleton</location>
        <location evidence="1">Cilium axoneme</location>
    </subcellularLocation>
</comment>
<evidence type="ECO:0000256" key="12">
    <source>
        <dbReference type="ARBA" id="ARBA00023273"/>
    </source>
</evidence>
<dbReference type="Pfam" id="PF12780">
    <property type="entry name" value="AAA_8"/>
    <property type="match status" value="1"/>
</dbReference>
<dbReference type="GO" id="GO:0045505">
    <property type="term" value="F:dynein intermediate chain binding"/>
    <property type="evidence" value="ECO:0007669"/>
    <property type="project" value="InterPro"/>
</dbReference>
<dbReference type="InterPro" id="IPR002048">
    <property type="entry name" value="EF_hand_dom"/>
</dbReference>
<keyword evidence="9" id="KW-0969">Cilium</keyword>
<name>A0A7J7JSF2_BUGNE</name>
<keyword evidence="16" id="KW-1185">Reference proteome</keyword>
<evidence type="ECO:0000256" key="13">
    <source>
        <dbReference type="SAM" id="Coils"/>
    </source>
</evidence>
<dbReference type="AlphaFoldDB" id="A0A7J7JSF2"/>
<dbReference type="FunFam" id="1.20.920.20:FF:000006">
    <property type="entry name" value="Dynein, axonemal, heavy chain 6"/>
    <property type="match status" value="1"/>
</dbReference>
<dbReference type="GO" id="GO:0051959">
    <property type="term" value="F:dynein light intermediate chain binding"/>
    <property type="evidence" value="ECO:0007669"/>
    <property type="project" value="InterPro"/>
</dbReference>
<dbReference type="InterPro" id="IPR041589">
    <property type="entry name" value="DNAH3_AAA_lid_1"/>
</dbReference>
<dbReference type="Gene3D" id="3.40.50.300">
    <property type="entry name" value="P-loop containing nucleotide triphosphate hydrolases"/>
    <property type="match status" value="2"/>
</dbReference>
<dbReference type="Gene3D" id="1.10.8.1220">
    <property type="match status" value="1"/>
</dbReference>
<dbReference type="Gene3D" id="1.20.920.30">
    <property type="match status" value="1"/>
</dbReference>
<evidence type="ECO:0000256" key="4">
    <source>
        <dbReference type="ARBA" id="ARBA00022701"/>
    </source>
</evidence>
<evidence type="ECO:0000256" key="10">
    <source>
        <dbReference type="ARBA" id="ARBA00023175"/>
    </source>
</evidence>
<dbReference type="PROSITE" id="PS50222">
    <property type="entry name" value="EF_HAND_2"/>
    <property type="match status" value="1"/>
</dbReference>
<evidence type="ECO:0000256" key="6">
    <source>
        <dbReference type="ARBA" id="ARBA00022840"/>
    </source>
</evidence>
<dbReference type="GO" id="GO:0005930">
    <property type="term" value="C:axoneme"/>
    <property type="evidence" value="ECO:0007669"/>
    <property type="project" value="UniProtKB-SubCell"/>
</dbReference>
<comment type="caution">
    <text evidence="15">The sequence shown here is derived from an EMBL/GenBank/DDBJ whole genome shotgun (WGS) entry which is preliminary data.</text>
</comment>
<keyword evidence="11" id="KW-0206">Cytoskeleton</keyword>
<dbReference type="Pfam" id="PF12775">
    <property type="entry name" value="AAA_7"/>
    <property type="match status" value="1"/>
</dbReference>
<dbReference type="GO" id="GO:0030286">
    <property type="term" value="C:dynein complex"/>
    <property type="evidence" value="ECO:0007669"/>
    <property type="project" value="UniProtKB-KW"/>
</dbReference>
<keyword evidence="10" id="KW-0505">Motor protein</keyword>
<gene>
    <name evidence="15" type="ORF">EB796_013334</name>
</gene>
<accession>A0A7J7JSF2</accession>
<organism evidence="15 16">
    <name type="scientific">Bugula neritina</name>
    <name type="common">Brown bryozoan</name>
    <name type="synonym">Sertularia neritina</name>
    <dbReference type="NCBI Taxonomy" id="10212"/>
    <lineage>
        <taxon>Eukaryota</taxon>
        <taxon>Metazoa</taxon>
        <taxon>Spiralia</taxon>
        <taxon>Lophotrochozoa</taxon>
        <taxon>Bryozoa</taxon>
        <taxon>Gymnolaemata</taxon>
        <taxon>Cheilostomatida</taxon>
        <taxon>Flustrina</taxon>
        <taxon>Buguloidea</taxon>
        <taxon>Bugulidae</taxon>
        <taxon>Bugula</taxon>
    </lineage>
</organism>
<dbReference type="GO" id="GO:0005524">
    <property type="term" value="F:ATP binding"/>
    <property type="evidence" value="ECO:0007669"/>
    <property type="project" value="UniProtKB-KW"/>
</dbReference>
<keyword evidence="6" id="KW-0067">ATP-binding</keyword>
<evidence type="ECO:0000256" key="11">
    <source>
        <dbReference type="ARBA" id="ARBA00023212"/>
    </source>
</evidence>
<dbReference type="Pfam" id="PF17857">
    <property type="entry name" value="AAA_lid_1"/>
    <property type="match status" value="1"/>
</dbReference>
<dbReference type="SUPFAM" id="SSF52540">
    <property type="entry name" value="P-loop containing nucleoside triphosphate hydrolases"/>
    <property type="match status" value="2"/>
</dbReference>
<evidence type="ECO:0000256" key="1">
    <source>
        <dbReference type="ARBA" id="ARBA00004430"/>
    </source>
</evidence>
<evidence type="ECO:0000256" key="5">
    <source>
        <dbReference type="ARBA" id="ARBA00022741"/>
    </source>
</evidence>
<dbReference type="PANTHER" id="PTHR22878">
    <property type="entry name" value="DYNEIN HEAVY CHAIN 6, AXONEMAL-LIKE-RELATED"/>
    <property type="match status" value="1"/>
</dbReference>
<evidence type="ECO:0000259" key="14">
    <source>
        <dbReference type="PROSITE" id="PS50222"/>
    </source>
</evidence>
<dbReference type="GO" id="GO:0005874">
    <property type="term" value="C:microtubule"/>
    <property type="evidence" value="ECO:0007669"/>
    <property type="project" value="UniProtKB-KW"/>
</dbReference>
<reference evidence="15" key="1">
    <citation type="submission" date="2020-06" db="EMBL/GenBank/DDBJ databases">
        <title>Draft genome of Bugula neritina, a colonial animal packing powerful symbionts and potential medicines.</title>
        <authorList>
            <person name="Rayko M."/>
        </authorList>
    </citation>
    <scope>NUCLEOTIDE SEQUENCE [LARGE SCALE GENOMIC DNA]</scope>
    <source>
        <strain evidence="15">Kwan_BN1</strain>
    </source>
</reference>
<evidence type="ECO:0000313" key="16">
    <source>
        <dbReference type="Proteomes" id="UP000593567"/>
    </source>
</evidence>
<dbReference type="Gene3D" id="1.20.920.20">
    <property type="match status" value="1"/>
</dbReference>
<dbReference type="InterPro" id="IPR024317">
    <property type="entry name" value="Dynein_heavy_chain_D4_dom"/>
</dbReference>
<keyword evidence="8 13" id="KW-0175">Coiled coil</keyword>
<dbReference type="OrthoDB" id="10266008at2759"/>
<dbReference type="InterPro" id="IPR026983">
    <property type="entry name" value="DHC"/>
</dbReference>
<keyword evidence="4" id="KW-0493">Microtubule</keyword>
<dbReference type="Pfam" id="PF12777">
    <property type="entry name" value="MT"/>
    <property type="match status" value="1"/>
</dbReference>
<keyword evidence="3" id="KW-0963">Cytoplasm</keyword>
<keyword evidence="7" id="KW-0243">Dynein</keyword>
<evidence type="ECO:0000313" key="15">
    <source>
        <dbReference type="EMBL" id="KAF6028358.1"/>
    </source>
</evidence>
<dbReference type="Gene3D" id="6.10.140.1060">
    <property type="match status" value="1"/>
</dbReference>
<evidence type="ECO:0000256" key="2">
    <source>
        <dbReference type="ARBA" id="ARBA00008887"/>
    </source>
</evidence>
<protein>
    <submittedName>
        <fullName evidence="15">DNAH7</fullName>
    </submittedName>
</protein>
<feature type="domain" description="EF-hand" evidence="14">
    <location>
        <begin position="194"/>
        <end position="229"/>
    </location>
</feature>
<feature type="coiled-coil region" evidence="13">
    <location>
        <begin position="762"/>
        <end position="813"/>
    </location>
</feature>
<dbReference type="FunFam" id="1.20.920.30:FF:000002">
    <property type="entry name" value="Dynein axonemal heavy chain 3"/>
    <property type="match status" value="1"/>
</dbReference>
<evidence type="ECO:0000256" key="3">
    <source>
        <dbReference type="ARBA" id="ARBA00022490"/>
    </source>
</evidence>
<dbReference type="PANTHER" id="PTHR22878:SF66">
    <property type="entry name" value="DYNEIN AXONEMAL HEAVY CHAIN 7"/>
    <property type="match status" value="1"/>
</dbReference>
<dbReference type="Pfam" id="PF12781">
    <property type="entry name" value="AAA_9"/>
    <property type="match status" value="2"/>
</dbReference>
<sequence>MNMPVRETYGAQPPIELLRQWADHGNWYDLKDTTKITIVDLLVIAGMGPPGGGRNPITPRFLRHFNIVTINEFEDETMKTIFSKIMSWHISSRGFSKDFEPCVDQLVNATLEVYKAAIQNLLPTPAKSHYLFNLRDFSRVIQGVLLSTPETMEEPASMQRLWLHEVFRVYYDRLVDDGDRDWLFKQGITTIKKVLNTDFHQLMKHLDFDEDGKVTEDDLRSLVYCDFSDPKSSDKPYIEARDLEHLRTIVEGYLDEFNNMSKKPMHLVLFRFAIEHVSRISRIIKQPRSHALLVGVGGSGRQSLTRLAAHMADYECLQVEIGKSYTSVEWREDIKHILRKATETDNHAVFLFSDTQIKQESFLEDINNLLNAGEVPNLYPTDEKAEICEKMRQLDRQRDKTKQTDGSPVALFNFFVQRVRDQLHIVLAMSPIGDAFRNRLRKFPSLVNCCTIDWFQAWPADALEAVATRALGDLDIDEEIKSASRTGASQLCYPTSYLELISTFKSMIDQKRAAVYKAKMRYEVGLEKLQSAAADVAKMQVELTELQPQLIVASKDVDDMVVVIEKESIEVEKVAKVVSQDEAVANEQASAAQAIADDCDRDLSKALPILNAALAALDTLTPQDITLVKTMKSPPGGVKLVLEAICVLKNIKPERVPDPSGSGKKIEDFWGPSKKMLGDMKFLESLHQYDKDNIAPAIMKTIRSKYITNPDFDPEKVKVASTACEGLCKWVRAMDQYDEVAKVVAPKKAALAKARGELSVAMAALEKKRASLKEVQDKLAKLQQRLDDNKRKKADLENQVDLCQKKLVRAEQLIGGLGGEKDRWSQSAKELGIKYTNTTGDVLISSGLVAYLGAFTSAFRQEQITAWIESVKKRGIPRSDNFSLIDTLGDLVLIRAWNIAGLPTDSFSVDNGIIVANSRRWPLMIDPQGQANKWVKNMEKANNLHVVKSSDNDFVRTLENCIQFGNPVLMEDIGEEIDPLLEPLLLKQTFKQGGALCIRLGDNTLEYSMDFKFYMTTKLRNPHYLPETSVKMTIDCFSFCTKSTLYVDVCIIASQDWFSGDSVNFMITPEGLEDQLLGIAVAKERPELQEEKNALIVQGANNKKQLKEIEDKILMVLSTSEGNILEDETAIKVLSSSKILSNEISEKQAIAEVTEQKIDKARLGYRPIAIHSTILFFSIADLANIEPMYQYS</sequence>
<proteinExistence type="inferred from homology"/>
<dbReference type="EMBL" id="VXIV02001958">
    <property type="protein sequence ID" value="KAF6028358.1"/>
    <property type="molecule type" value="Genomic_DNA"/>
</dbReference>
<dbReference type="InterPro" id="IPR035706">
    <property type="entry name" value="AAA_9"/>
</dbReference>
<dbReference type="InterPro" id="IPR024743">
    <property type="entry name" value="Dynein_HC_stalk"/>
</dbReference>
<dbReference type="GO" id="GO:0005509">
    <property type="term" value="F:calcium ion binding"/>
    <property type="evidence" value="ECO:0007669"/>
    <property type="project" value="InterPro"/>
</dbReference>
<evidence type="ECO:0000256" key="7">
    <source>
        <dbReference type="ARBA" id="ARBA00023017"/>
    </source>
</evidence>
<keyword evidence="12" id="KW-0966">Cell projection</keyword>